<organism evidence="2 3">
    <name type="scientific">Lacrimispora amygdalina</name>
    <dbReference type="NCBI Taxonomy" id="253257"/>
    <lineage>
        <taxon>Bacteria</taxon>
        <taxon>Bacillati</taxon>
        <taxon>Bacillota</taxon>
        <taxon>Clostridia</taxon>
        <taxon>Lachnospirales</taxon>
        <taxon>Lachnospiraceae</taxon>
        <taxon>Lacrimispora</taxon>
    </lineage>
</organism>
<accession>A0ABQ5M7W9</accession>
<dbReference type="Proteomes" id="UP001419084">
    <property type="component" value="Unassembled WGS sequence"/>
</dbReference>
<comment type="caution">
    <text evidence="2">The sequence shown here is derived from an EMBL/GenBank/DDBJ whole genome shotgun (WGS) entry which is preliminary data.</text>
</comment>
<gene>
    <name evidence="2" type="ORF">LAD12857_28850</name>
</gene>
<evidence type="ECO:0000313" key="2">
    <source>
        <dbReference type="EMBL" id="GLB30962.1"/>
    </source>
</evidence>
<proteinExistence type="predicted"/>
<evidence type="ECO:0000259" key="1">
    <source>
        <dbReference type="Pfam" id="PF06114"/>
    </source>
</evidence>
<sequence>MGNNIAGYYKYIKRRKYVFINSNIKDDVYRKVILAHELGHSIMHRTQNCTFMNGHTLLLTSKIEKQANIFAAYFLITNSLLDDYKDFTREQFSDCTGYPEELIKLRLNE</sequence>
<dbReference type="EMBL" id="BRPJ01000051">
    <property type="protein sequence ID" value="GLB30962.1"/>
    <property type="molecule type" value="Genomic_DNA"/>
</dbReference>
<dbReference type="InterPro" id="IPR010359">
    <property type="entry name" value="IrrE_HExxH"/>
</dbReference>
<dbReference type="Gene3D" id="1.10.10.2910">
    <property type="match status" value="1"/>
</dbReference>
<evidence type="ECO:0000313" key="3">
    <source>
        <dbReference type="Proteomes" id="UP001419084"/>
    </source>
</evidence>
<dbReference type="Pfam" id="PF06114">
    <property type="entry name" value="Peptidase_M78"/>
    <property type="match status" value="1"/>
</dbReference>
<feature type="domain" description="IrrE N-terminal-like" evidence="1">
    <location>
        <begin position="6"/>
        <end position="84"/>
    </location>
</feature>
<name>A0ABQ5M7W9_9FIRM</name>
<reference evidence="2 3" key="1">
    <citation type="journal article" date="2024" name="Int. J. Syst. Evol. Microbiol.">
        <title>Lacrimispora brassicae sp. nov. isolated from fermented cabbage, and proposal of Clostridium indicum Gundawar et al. 2019 and Clostridium methoxybenzovorans Mechichi et al. 1999 as heterotypic synonyms of Lacrimispora amygdalina (Parshina et al. 2003) Haas and Blanchard 2020 and Lacrimispora indolis (McClung and McCoy 1957) Haas and Blanchard 2020, respectively.</title>
        <authorList>
            <person name="Kobayashi H."/>
            <person name="Tanizawa Y."/>
            <person name="Sakamoto M."/>
            <person name="Ohkuma M."/>
            <person name="Tohno M."/>
        </authorList>
    </citation>
    <scope>NUCLEOTIDE SEQUENCE [LARGE SCALE GENOMIC DNA]</scope>
    <source>
        <strain evidence="2 3">DSM 12857</strain>
    </source>
</reference>
<protein>
    <recommendedName>
        <fullName evidence="1">IrrE N-terminal-like domain-containing protein</fullName>
    </recommendedName>
</protein>
<keyword evidence="3" id="KW-1185">Reference proteome</keyword>